<dbReference type="Pfam" id="PF01812">
    <property type="entry name" value="5-FTHF_cyc-lig"/>
    <property type="match status" value="1"/>
</dbReference>
<dbReference type="AlphaFoldDB" id="A0A100JU32"/>
<protein>
    <submittedName>
        <fullName evidence="1">5-formyltetrahydrofolate cyclo-ligase family protein</fullName>
    </submittedName>
</protein>
<evidence type="ECO:0000313" key="1">
    <source>
        <dbReference type="EMBL" id="GAQ65682.1"/>
    </source>
</evidence>
<dbReference type="InterPro" id="IPR024185">
    <property type="entry name" value="FTHF_cligase-like_sf"/>
</dbReference>
<dbReference type="PANTHER" id="PTHR13017">
    <property type="entry name" value="5-FORMYLTETRAHYDROFOLATE CYCLO-LIGASE-RELATED"/>
    <property type="match status" value="1"/>
</dbReference>
<dbReference type="PANTHER" id="PTHR13017:SF0">
    <property type="entry name" value="METHENYLTETRAHYDROFOLATE SYNTHASE DOMAIN-CONTAINING PROTEIN"/>
    <property type="match status" value="1"/>
</dbReference>
<dbReference type="SUPFAM" id="SSF100950">
    <property type="entry name" value="NagB/RpiA/CoA transferase-like"/>
    <property type="match status" value="1"/>
</dbReference>
<accession>A0A100JU32</accession>
<dbReference type="OrthoDB" id="3242798at2"/>
<dbReference type="GO" id="GO:0016874">
    <property type="term" value="F:ligase activity"/>
    <property type="evidence" value="ECO:0007669"/>
    <property type="project" value="UniProtKB-KW"/>
</dbReference>
<dbReference type="InterPro" id="IPR037171">
    <property type="entry name" value="NagB/RpiA_transferase-like"/>
</dbReference>
<reference evidence="1 2" key="2">
    <citation type="journal article" date="2016" name="Genome Announc.">
        <title>Draft Genome Sequences of Streptomyces scabiei S58, Streptomyces turgidiscabies T45, and Streptomyces acidiscabies a10, the Pathogens of Potato Common Scab, Isolated in Japan.</title>
        <authorList>
            <person name="Tomihama T."/>
            <person name="Nishi Y."/>
            <person name="Sakai M."/>
            <person name="Ikenaga M."/>
            <person name="Okubo T."/>
            <person name="Ikeda S."/>
        </authorList>
    </citation>
    <scope>NUCLEOTIDE SEQUENCE [LARGE SCALE GENOMIC DNA]</scope>
    <source>
        <strain evidence="1 2">S58</strain>
    </source>
</reference>
<reference evidence="2" key="1">
    <citation type="submission" date="2015-11" db="EMBL/GenBank/DDBJ databases">
        <authorList>
            <consortium name="Cross-ministerial Strategic Innovation Promotion Program (SIP) consortium"/>
            <person name="Tomihama T."/>
            <person name="Ikenaga M."/>
            <person name="Sakai M."/>
            <person name="Okubo T."/>
            <person name="Ikeda S."/>
        </authorList>
    </citation>
    <scope>NUCLEOTIDE SEQUENCE [LARGE SCALE GENOMIC DNA]</scope>
    <source>
        <strain evidence="2">S58</strain>
    </source>
</reference>
<dbReference type="EMBL" id="BCMM01000032">
    <property type="protein sequence ID" value="GAQ65682.1"/>
    <property type="molecule type" value="Genomic_DNA"/>
</dbReference>
<proteinExistence type="predicted"/>
<sequence>MSATHDDAKKLVRTQVWDALDAAGAVHDDTAHGRIPNFKGSEEAAARLAGLEAWKNATVIKAVPDKAQLPVRARALSDGKLLYMAVPKLATLKPFYLLDPAVLEVPPHEAASSRVAATIAPTVEVDALRPVSVVVLGSVAVNPTGVRIGKGAGYSDLEFALLTEAGLVGPDTLVVTTVHSLQVIETPIPSTAHDVNVDVIVTPDEVITCSTPHRPPGILWDHLEASKIAAIPALQSRIQVN</sequence>
<dbReference type="InterPro" id="IPR002698">
    <property type="entry name" value="FTHF_cligase"/>
</dbReference>
<dbReference type="GO" id="GO:0005737">
    <property type="term" value="C:cytoplasm"/>
    <property type="evidence" value="ECO:0007669"/>
    <property type="project" value="TreeGrafter"/>
</dbReference>
<comment type="caution">
    <text evidence="1">The sequence shown here is derived from an EMBL/GenBank/DDBJ whole genome shotgun (WGS) entry which is preliminary data.</text>
</comment>
<dbReference type="RefSeq" id="WP_059083023.1">
    <property type="nucleotide sequence ID" value="NZ_BCMM01000032.1"/>
</dbReference>
<gene>
    <name evidence="1" type="ORF">SsS58_06097</name>
</gene>
<dbReference type="Gene3D" id="3.40.50.10420">
    <property type="entry name" value="NagB/RpiA/CoA transferase-like"/>
    <property type="match status" value="1"/>
</dbReference>
<dbReference type="Proteomes" id="UP000067448">
    <property type="component" value="Unassembled WGS sequence"/>
</dbReference>
<organism evidence="1 2">
    <name type="scientific">Streptomyces scabiei</name>
    <dbReference type="NCBI Taxonomy" id="1930"/>
    <lineage>
        <taxon>Bacteria</taxon>
        <taxon>Bacillati</taxon>
        <taxon>Actinomycetota</taxon>
        <taxon>Actinomycetes</taxon>
        <taxon>Kitasatosporales</taxon>
        <taxon>Streptomycetaceae</taxon>
        <taxon>Streptomyces</taxon>
    </lineage>
</organism>
<reference evidence="2" key="3">
    <citation type="submission" date="2016-02" db="EMBL/GenBank/DDBJ databases">
        <title>Draft genome of pathogenic Streptomyces sp. in Japan.</title>
        <authorList>
            <person name="Tomihama T."/>
            <person name="Ikenaga M."/>
            <person name="Sakai M."/>
            <person name="Okubo T."/>
            <person name="Ikeda S."/>
        </authorList>
    </citation>
    <scope>NUCLEOTIDE SEQUENCE [LARGE SCALE GENOMIC DNA]</scope>
    <source>
        <strain evidence="2">S58</strain>
    </source>
</reference>
<name>A0A100JU32_STRSC</name>
<keyword evidence="1" id="KW-0436">Ligase</keyword>
<evidence type="ECO:0000313" key="2">
    <source>
        <dbReference type="Proteomes" id="UP000067448"/>
    </source>
</evidence>